<accession>A0A448XDQ1</accession>
<sequence length="266" mass="29049">MLCHGLQHWYSVEQADEGLSLNESLVPPTPYSSASPQCTEYSMTTSLNKLLAWQDQPVTESGDVRVGVERWLFPTEGIGSSNPMINRVGLSSWPSQTIESNSLKVKGMTATVPCGSGEQRRQESCSWRTRIVTEAQSEFANAVTSFGRSPNQASISPPEQNIRQVSLLNDASSPSLTLPMPECESSLALADSSDSRGQQLDSIDNGVNLRIEENGKENKSCVLRKNAVSSIIPSALPEPRRCTPLPNMPSEQKINSLLKESQVQEN</sequence>
<proteinExistence type="predicted"/>
<protein>
    <submittedName>
        <fullName evidence="1">Uncharacterized protein</fullName>
    </submittedName>
</protein>
<dbReference type="Proteomes" id="UP000784294">
    <property type="component" value="Unassembled WGS sequence"/>
</dbReference>
<comment type="caution">
    <text evidence="1">The sequence shown here is derived from an EMBL/GenBank/DDBJ whole genome shotgun (WGS) entry which is preliminary data.</text>
</comment>
<keyword evidence="2" id="KW-1185">Reference proteome</keyword>
<name>A0A448XDQ1_9PLAT</name>
<dbReference type="AlphaFoldDB" id="A0A448XDQ1"/>
<organism evidence="1 2">
    <name type="scientific">Protopolystoma xenopodis</name>
    <dbReference type="NCBI Taxonomy" id="117903"/>
    <lineage>
        <taxon>Eukaryota</taxon>
        <taxon>Metazoa</taxon>
        <taxon>Spiralia</taxon>
        <taxon>Lophotrochozoa</taxon>
        <taxon>Platyhelminthes</taxon>
        <taxon>Monogenea</taxon>
        <taxon>Polyopisthocotylea</taxon>
        <taxon>Polystomatidea</taxon>
        <taxon>Polystomatidae</taxon>
        <taxon>Protopolystoma</taxon>
    </lineage>
</organism>
<dbReference type="EMBL" id="CAAALY010247516">
    <property type="protein sequence ID" value="VEL34364.1"/>
    <property type="molecule type" value="Genomic_DNA"/>
</dbReference>
<gene>
    <name evidence="1" type="ORF">PXEA_LOCUS27804</name>
</gene>
<evidence type="ECO:0000313" key="2">
    <source>
        <dbReference type="Proteomes" id="UP000784294"/>
    </source>
</evidence>
<evidence type="ECO:0000313" key="1">
    <source>
        <dbReference type="EMBL" id="VEL34364.1"/>
    </source>
</evidence>
<reference evidence="1" key="1">
    <citation type="submission" date="2018-11" db="EMBL/GenBank/DDBJ databases">
        <authorList>
            <consortium name="Pathogen Informatics"/>
        </authorList>
    </citation>
    <scope>NUCLEOTIDE SEQUENCE</scope>
</reference>